<accession>T0FHB5</accession>
<gene>
    <name evidence="1" type="ORF">LEP1GSC059_1784</name>
</gene>
<dbReference type="AlphaFoldDB" id="T0FHB5"/>
<comment type="caution">
    <text evidence="1">The sequence shown here is derived from an EMBL/GenBank/DDBJ whole genome shotgun (WGS) entry which is preliminary data.</text>
</comment>
<reference evidence="1 2" key="1">
    <citation type="submission" date="2013-05" db="EMBL/GenBank/DDBJ databases">
        <authorList>
            <person name="Harkins D.M."/>
            <person name="Durkin A.S."/>
            <person name="Brinkac L.M."/>
            <person name="Haft D.H."/>
            <person name="Selengut J.D."/>
            <person name="Sanka R."/>
            <person name="DePew J."/>
            <person name="Purushe J."/>
            <person name="Hartskeerl R.A."/>
            <person name="Ahmed A."/>
            <person name="van der Linden H."/>
            <person name="Goris M.G.A."/>
            <person name="Vinetz J.M."/>
            <person name="Sutton G.G."/>
            <person name="Nierman W.C."/>
            <person name="Fouts D.E."/>
        </authorList>
    </citation>
    <scope>NUCLEOTIDE SEQUENCE [LARGE SCALE GENOMIC DNA]</scope>
    <source>
        <strain evidence="1 2">CZ214</strain>
    </source>
</reference>
<proteinExistence type="predicted"/>
<dbReference type="Proteomes" id="UP000015442">
    <property type="component" value="Unassembled WGS sequence"/>
</dbReference>
<evidence type="ECO:0000313" key="2">
    <source>
        <dbReference type="Proteomes" id="UP000015442"/>
    </source>
</evidence>
<organism evidence="1 2">
    <name type="scientific">Leptospira noguchii serovar Panama str. CZ214</name>
    <dbReference type="NCBI Taxonomy" id="1001595"/>
    <lineage>
        <taxon>Bacteria</taxon>
        <taxon>Pseudomonadati</taxon>
        <taxon>Spirochaetota</taxon>
        <taxon>Spirochaetia</taxon>
        <taxon>Leptospirales</taxon>
        <taxon>Leptospiraceae</taxon>
        <taxon>Leptospira</taxon>
    </lineage>
</organism>
<sequence>MWKLLPFTLEESFKSLKLDKKLNLKKLVVFCYRYDERSVFFS</sequence>
<evidence type="ECO:0000313" key="1">
    <source>
        <dbReference type="EMBL" id="EQA69444.1"/>
    </source>
</evidence>
<dbReference type="EMBL" id="AKWY02000034">
    <property type="protein sequence ID" value="EQA69444.1"/>
    <property type="molecule type" value="Genomic_DNA"/>
</dbReference>
<name>T0FHB5_9LEPT</name>
<protein>
    <submittedName>
        <fullName evidence="1">Uncharacterized protein</fullName>
    </submittedName>
</protein>